<name>A0A6N7SAY8_9FIRM</name>
<dbReference type="InterPro" id="IPR023546">
    <property type="entry name" value="MGMT"/>
</dbReference>
<evidence type="ECO:0000313" key="12">
    <source>
        <dbReference type="EMBL" id="MSC34862.1"/>
    </source>
</evidence>
<comment type="function">
    <text evidence="9">Involved in the cellular defense against the biological effects of O6-methylguanine (O6-MeG) and O4-methylthymine (O4-MeT) in DNA. Repairs the methylated nucleobase in DNA by stoichiometrically transferring the methyl group to a cysteine residue in the enzyme. This is a suicide reaction: the enzyme is irreversibly inactivated.</text>
</comment>
<dbReference type="EMBL" id="WKPJ01000043">
    <property type="protein sequence ID" value="MSA91091.1"/>
    <property type="molecule type" value="Genomic_DNA"/>
</dbReference>
<evidence type="ECO:0000313" key="11">
    <source>
        <dbReference type="EMBL" id="MSA91091.1"/>
    </source>
</evidence>
<dbReference type="Proteomes" id="UP000480929">
    <property type="component" value="Unassembled WGS sequence"/>
</dbReference>
<dbReference type="GO" id="GO:0005737">
    <property type="term" value="C:cytoplasm"/>
    <property type="evidence" value="ECO:0007669"/>
    <property type="project" value="UniProtKB-SubCell"/>
</dbReference>
<dbReference type="InterPro" id="IPR036631">
    <property type="entry name" value="MGMT_N_sf"/>
</dbReference>
<evidence type="ECO:0000256" key="2">
    <source>
        <dbReference type="ARBA" id="ARBA00008711"/>
    </source>
</evidence>
<dbReference type="InterPro" id="IPR001497">
    <property type="entry name" value="MethylDNA_cys_MeTrfase_AS"/>
</dbReference>
<dbReference type="Gene3D" id="3.30.160.70">
    <property type="entry name" value="Methylated DNA-protein cysteine methyltransferase domain"/>
    <property type="match status" value="1"/>
</dbReference>
<evidence type="ECO:0000256" key="8">
    <source>
        <dbReference type="ARBA" id="ARBA00049348"/>
    </source>
</evidence>
<dbReference type="InterPro" id="IPR036388">
    <property type="entry name" value="WH-like_DNA-bd_sf"/>
</dbReference>
<protein>
    <recommendedName>
        <fullName evidence="9">Methylated-DNA--protein-cysteine methyltransferase</fullName>
        <ecNumber evidence="9">2.1.1.63</ecNumber>
    </recommendedName>
    <alternativeName>
        <fullName evidence="9">6-O-methylguanine-DNA methyltransferase</fullName>
        <shortName evidence="9">MGMT</shortName>
    </alternativeName>
    <alternativeName>
        <fullName evidence="9">O-6-methylguanine-DNA-alkyltransferase</fullName>
    </alternativeName>
</protein>
<dbReference type="PANTHER" id="PTHR10815">
    <property type="entry name" value="METHYLATED-DNA--PROTEIN-CYSTEINE METHYLTRANSFERASE"/>
    <property type="match status" value="1"/>
</dbReference>
<dbReference type="GO" id="GO:0032259">
    <property type="term" value="P:methylation"/>
    <property type="evidence" value="ECO:0007669"/>
    <property type="project" value="UniProtKB-KW"/>
</dbReference>
<evidence type="ECO:0000259" key="10">
    <source>
        <dbReference type="Pfam" id="PF01035"/>
    </source>
</evidence>
<keyword evidence="6 9" id="KW-0227">DNA damage</keyword>
<comment type="subcellular location">
    <subcellularLocation>
        <location evidence="9">Cytoplasm</location>
    </subcellularLocation>
</comment>
<evidence type="ECO:0000256" key="6">
    <source>
        <dbReference type="ARBA" id="ARBA00022763"/>
    </source>
</evidence>
<dbReference type="GO" id="GO:0003908">
    <property type="term" value="F:methylated-DNA-[protein]-cysteine S-methyltransferase activity"/>
    <property type="evidence" value="ECO:0007669"/>
    <property type="project" value="UniProtKB-UniRule"/>
</dbReference>
<keyword evidence="4 9" id="KW-0489">Methyltransferase</keyword>
<dbReference type="EMBL" id="WKPI01000046">
    <property type="protein sequence ID" value="MSC34862.1"/>
    <property type="molecule type" value="Genomic_DNA"/>
</dbReference>
<dbReference type="PANTHER" id="PTHR10815:SF5">
    <property type="entry name" value="METHYLATED-DNA--PROTEIN-CYSTEINE METHYLTRANSFERASE"/>
    <property type="match status" value="1"/>
</dbReference>
<evidence type="ECO:0000313" key="13">
    <source>
        <dbReference type="Proteomes" id="UP000433575"/>
    </source>
</evidence>
<dbReference type="EC" id="2.1.1.63" evidence="9"/>
<evidence type="ECO:0000256" key="7">
    <source>
        <dbReference type="ARBA" id="ARBA00023204"/>
    </source>
</evidence>
<dbReference type="GO" id="GO:0006307">
    <property type="term" value="P:DNA alkylation repair"/>
    <property type="evidence" value="ECO:0007669"/>
    <property type="project" value="UniProtKB-UniRule"/>
</dbReference>
<dbReference type="AlphaFoldDB" id="A0A6N7SAY8"/>
<dbReference type="InterPro" id="IPR036217">
    <property type="entry name" value="MethylDNA_cys_MeTrfase_DNAb"/>
</dbReference>
<dbReference type="InterPro" id="IPR014048">
    <property type="entry name" value="MethylDNA_cys_MeTrfase_DNA-bd"/>
</dbReference>
<keyword evidence="5 9" id="KW-0808">Transferase</keyword>
<reference evidence="13 14" key="1">
    <citation type="journal article" date="2019" name="Nat. Med.">
        <title>A library of human gut bacterial isolates paired with longitudinal multiomics data enables mechanistic microbiome research.</title>
        <authorList>
            <person name="Poyet M."/>
            <person name="Groussin M."/>
            <person name="Gibbons S.M."/>
            <person name="Avila-Pacheco J."/>
            <person name="Jiang X."/>
            <person name="Kearney S.M."/>
            <person name="Perrotta A.R."/>
            <person name="Berdy B."/>
            <person name="Zhao S."/>
            <person name="Lieberman T.D."/>
            <person name="Swanson P.K."/>
            <person name="Smith M."/>
            <person name="Roesemann S."/>
            <person name="Alexander J.E."/>
            <person name="Rich S.A."/>
            <person name="Livny J."/>
            <person name="Vlamakis H."/>
            <person name="Clish C."/>
            <person name="Bullock K."/>
            <person name="Deik A."/>
            <person name="Scott J."/>
            <person name="Pierce K.A."/>
            <person name="Xavier R.J."/>
            <person name="Alm E.J."/>
        </authorList>
    </citation>
    <scope>NUCLEOTIDE SEQUENCE [LARGE SCALE GENOMIC DNA]</scope>
    <source>
        <strain evidence="11 13">BIOML-A4</strain>
        <strain evidence="12 14">BIOML-A5</strain>
    </source>
</reference>
<comment type="catalytic activity">
    <reaction evidence="1 9">
        <text>a 4-O-methyl-thymidine in DNA + L-cysteinyl-[protein] = a thymidine in DNA + S-methyl-L-cysteinyl-[protein]</text>
        <dbReference type="Rhea" id="RHEA:53428"/>
        <dbReference type="Rhea" id="RHEA-COMP:10131"/>
        <dbReference type="Rhea" id="RHEA-COMP:10132"/>
        <dbReference type="Rhea" id="RHEA-COMP:13555"/>
        <dbReference type="Rhea" id="RHEA-COMP:13556"/>
        <dbReference type="ChEBI" id="CHEBI:29950"/>
        <dbReference type="ChEBI" id="CHEBI:82612"/>
        <dbReference type="ChEBI" id="CHEBI:137386"/>
        <dbReference type="ChEBI" id="CHEBI:137387"/>
        <dbReference type="EC" id="2.1.1.63"/>
    </reaction>
</comment>
<dbReference type="SUPFAM" id="SSF46767">
    <property type="entry name" value="Methylated DNA-protein cysteine methyltransferase, C-terminal domain"/>
    <property type="match status" value="1"/>
</dbReference>
<sequence length="157" mass="18064">MIRIEEWNERIVKLNFEHEFPEEEECEVIETACLWSAFTQLQEYLTGKRQTFELILHPEGTDFQKAAWQALMEIPYGQTWTYRQQAESISKPKAVRAIGMANHRNPIPIFIPCHRVIGADGSLTGYGGGLEIKQSLLDLERLTVEKQREAEMAKAAQ</sequence>
<dbReference type="FunFam" id="1.10.10.10:FF:000214">
    <property type="entry name" value="Methylated-DNA--protein-cysteine methyltransferase"/>
    <property type="match status" value="1"/>
</dbReference>
<keyword evidence="14" id="KW-1185">Reference proteome</keyword>
<evidence type="ECO:0000256" key="1">
    <source>
        <dbReference type="ARBA" id="ARBA00001286"/>
    </source>
</evidence>
<keyword evidence="7 9" id="KW-0234">DNA repair</keyword>
<proteinExistence type="inferred from homology"/>
<dbReference type="HAMAP" id="MF_00772">
    <property type="entry name" value="OGT"/>
    <property type="match status" value="1"/>
</dbReference>
<evidence type="ECO:0000256" key="3">
    <source>
        <dbReference type="ARBA" id="ARBA00022490"/>
    </source>
</evidence>
<dbReference type="Proteomes" id="UP000433575">
    <property type="component" value="Unassembled WGS sequence"/>
</dbReference>
<dbReference type="SUPFAM" id="SSF53155">
    <property type="entry name" value="Methylated DNA-protein cysteine methyltransferase domain"/>
    <property type="match status" value="1"/>
</dbReference>
<comment type="similarity">
    <text evidence="2 9">Belongs to the MGMT family.</text>
</comment>
<gene>
    <name evidence="12" type="ORF">GKD88_17215</name>
    <name evidence="11" type="ORF">GKE08_17335</name>
</gene>
<dbReference type="Pfam" id="PF01035">
    <property type="entry name" value="DNA_binding_1"/>
    <property type="match status" value="1"/>
</dbReference>
<dbReference type="CDD" id="cd06445">
    <property type="entry name" value="ATase"/>
    <property type="match status" value="1"/>
</dbReference>
<accession>A0A6N7SAY8</accession>
<dbReference type="NCBIfam" id="TIGR00589">
    <property type="entry name" value="ogt"/>
    <property type="match status" value="1"/>
</dbReference>
<comment type="miscellaneous">
    <text evidence="9">This enzyme catalyzes only one turnover and therefore is not strictly catalytic. According to one definition, an enzyme is a biocatalyst that acts repeatedly and over many reaction cycles.</text>
</comment>
<organism evidence="11 13">
    <name type="scientific">Holdemania massiliensis</name>
    <dbReference type="NCBI Taxonomy" id="1468449"/>
    <lineage>
        <taxon>Bacteria</taxon>
        <taxon>Bacillati</taxon>
        <taxon>Bacillota</taxon>
        <taxon>Erysipelotrichia</taxon>
        <taxon>Erysipelotrichales</taxon>
        <taxon>Erysipelotrichaceae</taxon>
        <taxon>Holdemania</taxon>
    </lineage>
</organism>
<evidence type="ECO:0000256" key="9">
    <source>
        <dbReference type="HAMAP-Rule" id="MF_00772"/>
    </source>
</evidence>
<comment type="caution">
    <text evidence="11">The sequence shown here is derived from an EMBL/GenBank/DDBJ whole genome shotgun (WGS) entry which is preliminary data.</text>
</comment>
<feature type="domain" description="Methylated-DNA-[protein]-cysteine S-methyltransferase DNA binding" evidence="10">
    <location>
        <begin position="62"/>
        <end position="141"/>
    </location>
</feature>
<dbReference type="Gene3D" id="1.10.10.10">
    <property type="entry name" value="Winged helix-like DNA-binding domain superfamily/Winged helix DNA-binding domain"/>
    <property type="match status" value="1"/>
</dbReference>
<dbReference type="PROSITE" id="PS00374">
    <property type="entry name" value="MGMT"/>
    <property type="match status" value="1"/>
</dbReference>
<keyword evidence="3 9" id="KW-0963">Cytoplasm</keyword>
<evidence type="ECO:0000256" key="5">
    <source>
        <dbReference type="ARBA" id="ARBA00022679"/>
    </source>
</evidence>
<comment type="catalytic activity">
    <reaction evidence="8 9">
        <text>a 6-O-methyl-2'-deoxyguanosine in DNA + L-cysteinyl-[protein] = S-methyl-L-cysteinyl-[protein] + a 2'-deoxyguanosine in DNA</text>
        <dbReference type="Rhea" id="RHEA:24000"/>
        <dbReference type="Rhea" id="RHEA-COMP:10131"/>
        <dbReference type="Rhea" id="RHEA-COMP:10132"/>
        <dbReference type="Rhea" id="RHEA-COMP:11367"/>
        <dbReference type="Rhea" id="RHEA-COMP:11368"/>
        <dbReference type="ChEBI" id="CHEBI:29950"/>
        <dbReference type="ChEBI" id="CHEBI:82612"/>
        <dbReference type="ChEBI" id="CHEBI:85445"/>
        <dbReference type="ChEBI" id="CHEBI:85448"/>
        <dbReference type="EC" id="2.1.1.63"/>
    </reaction>
</comment>
<evidence type="ECO:0000313" key="14">
    <source>
        <dbReference type="Proteomes" id="UP000480929"/>
    </source>
</evidence>
<evidence type="ECO:0000256" key="4">
    <source>
        <dbReference type="ARBA" id="ARBA00022603"/>
    </source>
</evidence>
<dbReference type="OrthoDB" id="9783680at2"/>
<feature type="active site" description="Nucleophile; methyl group acceptor" evidence="9">
    <location>
        <position position="113"/>
    </location>
</feature>